<dbReference type="Proteomes" id="UP001143372">
    <property type="component" value="Unassembled WGS sequence"/>
</dbReference>
<feature type="transmembrane region" description="Helical" evidence="8">
    <location>
        <begin position="12"/>
        <end position="37"/>
    </location>
</feature>
<dbReference type="RefSeq" id="WP_271169133.1">
    <property type="nucleotide sequence ID" value="NZ_BSFI01000008.1"/>
</dbReference>
<evidence type="ECO:0000256" key="4">
    <source>
        <dbReference type="ARBA" id="ARBA00022475"/>
    </source>
</evidence>
<keyword evidence="4" id="KW-1003">Cell membrane</keyword>
<feature type="transmembrane region" description="Helical" evidence="8">
    <location>
        <begin position="142"/>
        <end position="160"/>
    </location>
</feature>
<name>A0A9W6MVX3_9HYPH</name>
<evidence type="ECO:0000259" key="9">
    <source>
        <dbReference type="PROSITE" id="PS50928"/>
    </source>
</evidence>
<dbReference type="EMBL" id="BSFI01000008">
    <property type="protein sequence ID" value="GLK68919.1"/>
    <property type="molecule type" value="Genomic_DNA"/>
</dbReference>
<gene>
    <name evidence="10" type="ORF">GCM10008179_25570</name>
</gene>
<dbReference type="GO" id="GO:0005886">
    <property type="term" value="C:plasma membrane"/>
    <property type="evidence" value="ECO:0007669"/>
    <property type="project" value="UniProtKB-SubCell"/>
</dbReference>
<reference evidence="10" key="2">
    <citation type="submission" date="2023-01" db="EMBL/GenBank/DDBJ databases">
        <authorList>
            <person name="Sun Q."/>
            <person name="Evtushenko L."/>
        </authorList>
    </citation>
    <scope>NUCLEOTIDE SEQUENCE</scope>
    <source>
        <strain evidence="10">VKM B-2347</strain>
    </source>
</reference>
<dbReference type="PANTHER" id="PTHR42929:SF1">
    <property type="entry name" value="INNER MEMBRANE ABC TRANSPORTER PERMEASE PROTEIN YDCU-RELATED"/>
    <property type="match status" value="1"/>
</dbReference>
<dbReference type="AlphaFoldDB" id="A0A9W6MVX3"/>
<feature type="transmembrane region" description="Helical" evidence="8">
    <location>
        <begin position="211"/>
        <end position="232"/>
    </location>
</feature>
<evidence type="ECO:0000256" key="3">
    <source>
        <dbReference type="ARBA" id="ARBA00022448"/>
    </source>
</evidence>
<proteinExistence type="inferred from homology"/>
<evidence type="ECO:0000313" key="11">
    <source>
        <dbReference type="Proteomes" id="UP001143372"/>
    </source>
</evidence>
<evidence type="ECO:0000256" key="7">
    <source>
        <dbReference type="ARBA" id="ARBA00023136"/>
    </source>
</evidence>
<sequence>MSSARARTNRVLGLAPVWLLIGGLLLAPLLLVVAIAFTEQGAYGGVDWTFSGAAFVSLLYNVDFDGTASVEWSYVQIFLTSAALAGATTAICLLVGFPVAYFISRQPPSRRSVLMLLVAIPFWTDLLVRIYAWMIILGNDGLIASALSALGAGWLYRNILFTPKAILLGMTYNYLPLMILPLCSSLEKLDGRLIEAAADLYASRWSRMKDVIIPLTAPGIAAGCMLVFIPAVGDFVTPTIIGGGKTLLFGNLVALQFGSAHNWPFGAAIAVVMLLLIGCAGTLPLLIRRRLGRVA</sequence>
<dbReference type="InterPro" id="IPR035906">
    <property type="entry name" value="MetI-like_sf"/>
</dbReference>
<dbReference type="PANTHER" id="PTHR42929">
    <property type="entry name" value="INNER MEMBRANE ABC TRANSPORTER PERMEASE PROTEIN YDCU-RELATED-RELATED"/>
    <property type="match status" value="1"/>
</dbReference>
<dbReference type="InterPro" id="IPR000515">
    <property type="entry name" value="MetI-like"/>
</dbReference>
<keyword evidence="5 8" id="KW-0812">Transmembrane</keyword>
<evidence type="ECO:0000256" key="2">
    <source>
        <dbReference type="ARBA" id="ARBA00007069"/>
    </source>
</evidence>
<dbReference type="Gene3D" id="1.10.3720.10">
    <property type="entry name" value="MetI-like"/>
    <property type="match status" value="1"/>
</dbReference>
<feature type="domain" description="ABC transmembrane type-1" evidence="9">
    <location>
        <begin position="78"/>
        <end position="284"/>
    </location>
</feature>
<organism evidence="10 11">
    <name type="scientific">Hansschlegelia plantiphila</name>
    <dbReference type="NCBI Taxonomy" id="374655"/>
    <lineage>
        <taxon>Bacteria</taxon>
        <taxon>Pseudomonadati</taxon>
        <taxon>Pseudomonadota</taxon>
        <taxon>Alphaproteobacteria</taxon>
        <taxon>Hyphomicrobiales</taxon>
        <taxon>Methylopilaceae</taxon>
        <taxon>Hansschlegelia</taxon>
    </lineage>
</organism>
<dbReference type="Pfam" id="PF00528">
    <property type="entry name" value="BPD_transp_1"/>
    <property type="match status" value="1"/>
</dbReference>
<dbReference type="CDD" id="cd06261">
    <property type="entry name" value="TM_PBP2"/>
    <property type="match status" value="1"/>
</dbReference>
<evidence type="ECO:0000313" key="10">
    <source>
        <dbReference type="EMBL" id="GLK68919.1"/>
    </source>
</evidence>
<comment type="subcellular location">
    <subcellularLocation>
        <location evidence="1 8">Cell membrane</location>
        <topology evidence="1 8">Multi-pass membrane protein</topology>
    </subcellularLocation>
</comment>
<evidence type="ECO:0000256" key="6">
    <source>
        <dbReference type="ARBA" id="ARBA00022989"/>
    </source>
</evidence>
<evidence type="ECO:0000256" key="5">
    <source>
        <dbReference type="ARBA" id="ARBA00022692"/>
    </source>
</evidence>
<feature type="transmembrane region" description="Helical" evidence="8">
    <location>
        <begin position="265"/>
        <end position="287"/>
    </location>
</feature>
<dbReference type="PROSITE" id="PS50928">
    <property type="entry name" value="ABC_TM1"/>
    <property type="match status" value="1"/>
</dbReference>
<feature type="transmembrane region" description="Helical" evidence="8">
    <location>
        <begin position="113"/>
        <end position="136"/>
    </location>
</feature>
<protein>
    <submittedName>
        <fullName evidence="10">ABC transporter permease</fullName>
    </submittedName>
</protein>
<keyword evidence="6 8" id="KW-1133">Transmembrane helix</keyword>
<keyword evidence="3 8" id="KW-0813">Transport</keyword>
<reference evidence="10" key="1">
    <citation type="journal article" date="2014" name="Int. J. Syst. Evol. Microbiol.">
        <title>Complete genome sequence of Corynebacterium casei LMG S-19264T (=DSM 44701T), isolated from a smear-ripened cheese.</title>
        <authorList>
            <consortium name="US DOE Joint Genome Institute (JGI-PGF)"/>
            <person name="Walter F."/>
            <person name="Albersmeier A."/>
            <person name="Kalinowski J."/>
            <person name="Ruckert C."/>
        </authorList>
    </citation>
    <scope>NUCLEOTIDE SEQUENCE</scope>
    <source>
        <strain evidence="10">VKM B-2347</strain>
    </source>
</reference>
<dbReference type="GO" id="GO:0055085">
    <property type="term" value="P:transmembrane transport"/>
    <property type="evidence" value="ECO:0007669"/>
    <property type="project" value="InterPro"/>
</dbReference>
<accession>A0A9W6MVX3</accession>
<keyword evidence="11" id="KW-1185">Reference proteome</keyword>
<evidence type="ECO:0000256" key="1">
    <source>
        <dbReference type="ARBA" id="ARBA00004651"/>
    </source>
</evidence>
<keyword evidence="7 8" id="KW-0472">Membrane</keyword>
<dbReference type="SUPFAM" id="SSF161098">
    <property type="entry name" value="MetI-like"/>
    <property type="match status" value="1"/>
</dbReference>
<evidence type="ECO:0000256" key="8">
    <source>
        <dbReference type="RuleBase" id="RU363032"/>
    </source>
</evidence>
<feature type="transmembrane region" description="Helical" evidence="8">
    <location>
        <begin position="77"/>
        <end position="101"/>
    </location>
</feature>
<comment type="similarity">
    <text evidence="2">Belongs to the binding-protein-dependent transport system permease family. CysTW subfamily.</text>
</comment>
<comment type="caution">
    <text evidence="10">The sequence shown here is derived from an EMBL/GenBank/DDBJ whole genome shotgun (WGS) entry which is preliminary data.</text>
</comment>